<organism evidence="3 4">
    <name type="scientific">Taxus chinensis</name>
    <name type="common">Chinese yew</name>
    <name type="synonym">Taxus wallichiana var. chinensis</name>
    <dbReference type="NCBI Taxonomy" id="29808"/>
    <lineage>
        <taxon>Eukaryota</taxon>
        <taxon>Viridiplantae</taxon>
        <taxon>Streptophyta</taxon>
        <taxon>Embryophyta</taxon>
        <taxon>Tracheophyta</taxon>
        <taxon>Spermatophyta</taxon>
        <taxon>Pinopsida</taxon>
        <taxon>Pinidae</taxon>
        <taxon>Conifers II</taxon>
        <taxon>Cupressales</taxon>
        <taxon>Taxaceae</taxon>
        <taxon>Taxus</taxon>
    </lineage>
</organism>
<comment type="caution">
    <text evidence="3">The sequence shown here is derived from an EMBL/GenBank/DDBJ whole genome shotgun (WGS) entry which is preliminary data.</text>
</comment>
<keyword evidence="2" id="KW-0812">Transmembrane</keyword>
<evidence type="ECO:0000256" key="1">
    <source>
        <dbReference type="SAM" id="MobiDB-lite"/>
    </source>
</evidence>
<dbReference type="OMA" id="MAIMLMA"/>
<dbReference type="AlphaFoldDB" id="A0AA38LHM1"/>
<keyword evidence="2" id="KW-1133">Transmembrane helix</keyword>
<sequence>MQSSSAKEAAREARRRKILQRGADRLAFISGDRKTIAPIESPAPSPPIEPAAYSIDQDQGRSVNGGFSAEIHDEPSVDIAGMNGSLSESLQYYSRTNSTPDFRVERESSSVISSDSFSLAHQAGDKKSLSSSSLFTVSRFIHAIDASENARALCAVGIAVLLVIHSFLLAIANPLGAILGRFVPPWPVYLLIVTDITLVMAIMLMASKSTNPIEATVHTFEENYPTSGVWKLANMKISLISMDLKELHDKMYKMSSVIHNENSNNTNARRMEMEKELLKMKGVIIQIKDAHILNVKSTIYHLKLLAEMIQSMELEKEKEKDGTGPKVVIKEPNYKSWKETIATLVKEWNNCKETVEDLIKD</sequence>
<feature type="transmembrane region" description="Helical" evidence="2">
    <location>
        <begin position="186"/>
        <end position="206"/>
    </location>
</feature>
<evidence type="ECO:0000313" key="4">
    <source>
        <dbReference type="Proteomes" id="UP000824469"/>
    </source>
</evidence>
<evidence type="ECO:0000256" key="2">
    <source>
        <dbReference type="SAM" id="Phobius"/>
    </source>
</evidence>
<keyword evidence="4" id="KW-1185">Reference proteome</keyword>
<reference evidence="3 4" key="1">
    <citation type="journal article" date="2021" name="Nat. Plants">
        <title>The Taxus genome provides insights into paclitaxel biosynthesis.</title>
        <authorList>
            <person name="Xiong X."/>
            <person name="Gou J."/>
            <person name="Liao Q."/>
            <person name="Li Y."/>
            <person name="Zhou Q."/>
            <person name="Bi G."/>
            <person name="Li C."/>
            <person name="Du R."/>
            <person name="Wang X."/>
            <person name="Sun T."/>
            <person name="Guo L."/>
            <person name="Liang H."/>
            <person name="Lu P."/>
            <person name="Wu Y."/>
            <person name="Zhang Z."/>
            <person name="Ro D.K."/>
            <person name="Shang Y."/>
            <person name="Huang S."/>
            <person name="Yan J."/>
        </authorList>
    </citation>
    <scope>NUCLEOTIDE SEQUENCE [LARGE SCALE GENOMIC DNA]</scope>
    <source>
        <strain evidence="3">Ta-2019</strain>
    </source>
</reference>
<keyword evidence="2" id="KW-0472">Membrane</keyword>
<dbReference type="Proteomes" id="UP000824469">
    <property type="component" value="Unassembled WGS sequence"/>
</dbReference>
<proteinExistence type="predicted"/>
<name>A0AA38LHM1_TAXCH</name>
<accession>A0AA38LHM1</accession>
<feature type="region of interest" description="Disordered" evidence="1">
    <location>
        <begin position="30"/>
        <end position="53"/>
    </location>
</feature>
<dbReference type="EMBL" id="JAHRHJ020000003">
    <property type="protein sequence ID" value="KAH9322940.1"/>
    <property type="molecule type" value="Genomic_DNA"/>
</dbReference>
<feature type="transmembrane region" description="Helical" evidence="2">
    <location>
        <begin position="152"/>
        <end position="174"/>
    </location>
</feature>
<dbReference type="PANTHER" id="PTHR35469:SF4">
    <property type="entry name" value="TRANSMEMBRANE PROTEIN"/>
    <property type="match status" value="1"/>
</dbReference>
<evidence type="ECO:0000313" key="3">
    <source>
        <dbReference type="EMBL" id="KAH9322940.1"/>
    </source>
</evidence>
<gene>
    <name evidence="3" type="ORF">KI387_017579</name>
</gene>
<protein>
    <submittedName>
        <fullName evidence="3">Uncharacterized protein</fullName>
    </submittedName>
</protein>
<dbReference type="PANTHER" id="PTHR35469">
    <property type="entry name" value="TRANSMEMBRANE PROTEIN"/>
    <property type="match status" value="1"/>
</dbReference>